<reference evidence="1" key="2">
    <citation type="submission" date="2020-11" db="EMBL/GenBank/DDBJ databases">
        <authorList>
            <person name="McCartney M.A."/>
            <person name="Auch B."/>
            <person name="Kono T."/>
            <person name="Mallez S."/>
            <person name="Becker A."/>
            <person name="Gohl D.M."/>
            <person name="Silverstein K.A.T."/>
            <person name="Koren S."/>
            <person name="Bechman K.B."/>
            <person name="Herman A."/>
            <person name="Abrahante J.E."/>
            <person name="Garbe J."/>
        </authorList>
    </citation>
    <scope>NUCLEOTIDE SEQUENCE</scope>
    <source>
        <strain evidence="1">Duluth1</strain>
        <tissue evidence="1">Whole animal</tissue>
    </source>
</reference>
<keyword evidence="2" id="KW-1185">Reference proteome</keyword>
<reference evidence="1" key="1">
    <citation type="journal article" date="2019" name="bioRxiv">
        <title>The Genome of the Zebra Mussel, Dreissena polymorpha: A Resource for Invasive Species Research.</title>
        <authorList>
            <person name="McCartney M.A."/>
            <person name="Auch B."/>
            <person name="Kono T."/>
            <person name="Mallez S."/>
            <person name="Zhang Y."/>
            <person name="Obille A."/>
            <person name="Becker A."/>
            <person name="Abrahante J.E."/>
            <person name="Garbe J."/>
            <person name="Badalamenti J.P."/>
            <person name="Herman A."/>
            <person name="Mangelson H."/>
            <person name="Liachko I."/>
            <person name="Sullivan S."/>
            <person name="Sone E.D."/>
            <person name="Koren S."/>
            <person name="Silverstein K.A.T."/>
            <person name="Beckman K.B."/>
            <person name="Gohl D.M."/>
        </authorList>
    </citation>
    <scope>NUCLEOTIDE SEQUENCE</scope>
    <source>
        <strain evidence="1">Duluth1</strain>
        <tissue evidence="1">Whole animal</tissue>
    </source>
</reference>
<evidence type="ECO:0000313" key="2">
    <source>
        <dbReference type="Proteomes" id="UP000828390"/>
    </source>
</evidence>
<sequence length="128" mass="14823">MIKTELSHKVLFYQIKLTIRAVRVLVILNYVPSESKVFEVSELRNVWPSQDTVEEYLLYCLRKNVSIGLLQSNLYPRIRFQARSYSLCETGHGNISTASRPFPPIKVGHFSVADTYVFFGQITYTEKE</sequence>
<comment type="caution">
    <text evidence="1">The sequence shown here is derived from an EMBL/GenBank/DDBJ whole genome shotgun (WGS) entry which is preliminary data.</text>
</comment>
<organism evidence="1 2">
    <name type="scientific">Dreissena polymorpha</name>
    <name type="common">Zebra mussel</name>
    <name type="synonym">Mytilus polymorpha</name>
    <dbReference type="NCBI Taxonomy" id="45954"/>
    <lineage>
        <taxon>Eukaryota</taxon>
        <taxon>Metazoa</taxon>
        <taxon>Spiralia</taxon>
        <taxon>Lophotrochozoa</taxon>
        <taxon>Mollusca</taxon>
        <taxon>Bivalvia</taxon>
        <taxon>Autobranchia</taxon>
        <taxon>Heteroconchia</taxon>
        <taxon>Euheterodonta</taxon>
        <taxon>Imparidentia</taxon>
        <taxon>Neoheterodontei</taxon>
        <taxon>Myida</taxon>
        <taxon>Dreissenoidea</taxon>
        <taxon>Dreissenidae</taxon>
        <taxon>Dreissena</taxon>
    </lineage>
</organism>
<name>A0A9D4GKE9_DREPO</name>
<proteinExistence type="predicted"/>
<dbReference type="Proteomes" id="UP000828390">
    <property type="component" value="Unassembled WGS sequence"/>
</dbReference>
<dbReference type="AlphaFoldDB" id="A0A9D4GKE9"/>
<evidence type="ECO:0000313" key="1">
    <source>
        <dbReference type="EMBL" id="KAH3817076.1"/>
    </source>
</evidence>
<gene>
    <name evidence="1" type="ORF">DPMN_118605</name>
</gene>
<protein>
    <submittedName>
        <fullName evidence="1">Uncharacterized protein</fullName>
    </submittedName>
</protein>
<dbReference type="EMBL" id="JAIWYP010000005">
    <property type="protein sequence ID" value="KAH3817076.1"/>
    <property type="molecule type" value="Genomic_DNA"/>
</dbReference>
<accession>A0A9D4GKE9</accession>